<dbReference type="InterPro" id="IPR050351">
    <property type="entry name" value="BphY/WalK/GraS-like"/>
</dbReference>
<dbReference type="GO" id="GO:0000155">
    <property type="term" value="F:phosphorelay sensor kinase activity"/>
    <property type="evidence" value="ECO:0007669"/>
    <property type="project" value="InterPro"/>
</dbReference>
<dbReference type="PROSITE" id="PS50109">
    <property type="entry name" value="HIS_KIN"/>
    <property type="match status" value="1"/>
</dbReference>
<dbReference type="Gene3D" id="3.30.565.10">
    <property type="entry name" value="Histidine kinase-like ATPase, C-terminal domain"/>
    <property type="match status" value="1"/>
</dbReference>
<dbReference type="PANTHER" id="PTHR45453">
    <property type="entry name" value="PHOSPHATE REGULON SENSOR PROTEIN PHOR"/>
    <property type="match status" value="1"/>
</dbReference>
<evidence type="ECO:0000256" key="1">
    <source>
        <dbReference type="ARBA" id="ARBA00000085"/>
    </source>
</evidence>
<name>A0A6N2THN3_9FIRM</name>
<reference evidence="11" key="1">
    <citation type="submission" date="2019-11" db="EMBL/GenBank/DDBJ databases">
        <authorList>
            <person name="Feng L."/>
        </authorList>
    </citation>
    <scope>NUCLEOTIDE SEQUENCE</scope>
    <source>
        <strain evidence="11">CnexileLFYP112</strain>
    </source>
</reference>
<dbReference type="AlphaFoldDB" id="A0A6N2THN3"/>
<comment type="catalytic activity">
    <reaction evidence="1">
        <text>ATP + protein L-histidine = ADP + protein N-phospho-L-histidine.</text>
        <dbReference type="EC" id="2.7.13.3"/>
    </reaction>
</comment>
<keyword evidence="9" id="KW-0812">Transmembrane</keyword>
<organism evidence="11">
    <name type="scientific">[Clostridium] nexile</name>
    <dbReference type="NCBI Taxonomy" id="29361"/>
    <lineage>
        <taxon>Bacteria</taxon>
        <taxon>Bacillati</taxon>
        <taxon>Bacillota</taxon>
        <taxon>Clostridia</taxon>
        <taxon>Lachnospirales</taxon>
        <taxon>Lachnospiraceae</taxon>
        <taxon>Tyzzerella</taxon>
    </lineage>
</organism>
<keyword evidence="8" id="KW-0175">Coiled coil</keyword>
<evidence type="ECO:0000256" key="8">
    <source>
        <dbReference type="SAM" id="Coils"/>
    </source>
</evidence>
<dbReference type="Pfam" id="PF00512">
    <property type="entry name" value="HisKA"/>
    <property type="match status" value="1"/>
</dbReference>
<dbReference type="GO" id="GO:0005886">
    <property type="term" value="C:plasma membrane"/>
    <property type="evidence" value="ECO:0007669"/>
    <property type="project" value="TreeGrafter"/>
</dbReference>
<dbReference type="SMART" id="SM00387">
    <property type="entry name" value="HATPase_c"/>
    <property type="match status" value="1"/>
</dbReference>
<dbReference type="Gene3D" id="1.10.287.130">
    <property type="match status" value="1"/>
</dbReference>
<evidence type="ECO:0000256" key="2">
    <source>
        <dbReference type="ARBA" id="ARBA00004370"/>
    </source>
</evidence>
<evidence type="ECO:0000259" key="10">
    <source>
        <dbReference type="PROSITE" id="PS50109"/>
    </source>
</evidence>
<dbReference type="PRINTS" id="PR00344">
    <property type="entry name" value="BCTRLSENSOR"/>
</dbReference>
<dbReference type="InterPro" id="IPR003594">
    <property type="entry name" value="HATPase_dom"/>
</dbReference>
<dbReference type="SMART" id="SM00388">
    <property type="entry name" value="HisKA"/>
    <property type="match status" value="1"/>
</dbReference>
<keyword evidence="7" id="KW-0902">Two-component regulatory system</keyword>
<keyword evidence="6" id="KW-0418">Kinase</keyword>
<dbReference type="SUPFAM" id="SSF55874">
    <property type="entry name" value="ATPase domain of HSP90 chaperone/DNA topoisomerase II/histidine kinase"/>
    <property type="match status" value="1"/>
</dbReference>
<evidence type="ECO:0000256" key="4">
    <source>
        <dbReference type="ARBA" id="ARBA00022553"/>
    </source>
</evidence>
<dbReference type="InterPro" id="IPR036890">
    <property type="entry name" value="HATPase_C_sf"/>
</dbReference>
<protein>
    <recommendedName>
        <fullName evidence="3">histidine kinase</fullName>
        <ecNumber evidence="3">2.7.13.3</ecNumber>
    </recommendedName>
</protein>
<dbReference type="InterPro" id="IPR005467">
    <property type="entry name" value="His_kinase_dom"/>
</dbReference>
<dbReference type="CDD" id="cd00082">
    <property type="entry name" value="HisKA"/>
    <property type="match status" value="1"/>
</dbReference>
<dbReference type="Pfam" id="PF02518">
    <property type="entry name" value="HATPase_c"/>
    <property type="match status" value="1"/>
</dbReference>
<dbReference type="InterPro" id="IPR003661">
    <property type="entry name" value="HisK_dim/P_dom"/>
</dbReference>
<dbReference type="GO" id="GO:0016036">
    <property type="term" value="P:cellular response to phosphate starvation"/>
    <property type="evidence" value="ECO:0007669"/>
    <property type="project" value="TreeGrafter"/>
</dbReference>
<feature type="domain" description="Histidine kinase" evidence="10">
    <location>
        <begin position="189"/>
        <end position="399"/>
    </location>
</feature>
<dbReference type="PANTHER" id="PTHR45453:SF1">
    <property type="entry name" value="PHOSPHATE REGULON SENSOR PROTEIN PHOR"/>
    <property type="match status" value="1"/>
</dbReference>
<comment type="subcellular location">
    <subcellularLocation>
        <location evidence="2">Membrane</location>
    </subcellularLocation>
</comment>
<accession>A0A6N2THN3</accession>
<dbReference type="InterPro" id="IPR004358">
    <property type="entry name" value="Sig_transdc_His_kin-like_C"/>
</dbReference>
<keyword evidence="9" id="KW-0472">Membrane</keyword>
<evidence type="ECO:0000256" key="5">
    <source>
        <dbReference type="ARBA" id="ARBA00022679"/>
    </source>
</evidence>
<evidence type="ECO:0000313" key="11">
    <source>
        <dbReference type="EMBL" id="VYT04233.1"/>
    </source>
</evidence>
<dbReference type="EC" id="2.7.13.3" evidence="3"/>
<evidence type="ECO:0000256" key="6">
    <source>
        <dbReference type="ARBA" id="ARBA00022777"/>
    </source>
</evidence>
<keyword evidence="5 11" id="KW-0808">Transferase</keyword>
<keyword evidence="9" id="KW-1133">Transmembrane helix</keyword>
<feature type="coiled-coil region" evidence="8">
    <location>
        <begin position="165"/>
        <end position="193"/>
    </location>
</feature>
<proteinExistence type="predicted"/>
<dbReference type="SUPFAM" id="SSF47384">
    <property type="entry name" value="Homodimeric domain of signal transducing histidine kinase"/>
    <property type="match status" value="1"/>
</dbReference>
<dbReference type="GO" id="GO:0004721">
    <property type="term" value="F:phosphoprotein phosphatase activity"/>
    <property type="evidence" value="ECO:0007669"/>
    <property type="project" value="TreeGrafter"/>
</dbReference>
<evidence type="ECO:0000256" key="3">
    <source>
        <dbReference type="ARBA" id="ARBA00012438"/>
    </source>
</evidence>
<evidence type="ECO:0000256" key="9">
    <source>
        <dbReference type="SAM" id="Phobius"/>
    </source>
</evidence>
<gene>
    <name evidence="11" type="primary">rssA</name>
    <name evidence="11" type="ORF">CNLFYP112_00335</name>
</gene>
<keyword evidence="4" id="KW-0597">Phosphoprotein</keyword>
<evidence type="ECO:0000256" key="7">
    <source>
        <dbReference type="ARBA" id="ARBA00023012"/>
    </source>
</evidence>
<dbReference type="CDD" id="cd00075">
    <property type="entry name" value="HATPase"/>
    <property type="match status" value="1"/>
</dbReference>
<dbReference type="EMBL" id="CACRTG010000012">
    <property type="protein sequence ID" value="VYT04233.1"/>
    <property type="molecule type" value="Genomic_DNA"/>
</dbReference>
<sequence length="404" mass="46516">MEKKRFVISVCVLALAGLISTWIFAGAVERENNRWLYDVTDSLVTEIVRQYPDVEEETIRQMTSDGVASQKESVLKKYGIEEDNFLPKRTGGNQQVMIVGGVTGILFLVCAGCVGIFLYAMKRQRKQIEELEQYCEEVLQETATLDLRDNEEGRFSLLKNKVYDITVLLREKNQLLEKNKKETERLIADISHQLKTPITSLRMTNEILYMDMSSEKRMRFLDNMQADLLKIEWFVKTILNLAKLDSKTLTLKREETMAAELSEKMIDSFKIFCEVSGCRIASSGEEDITLWCDKKWLLEALHNILKNALEHGAAHIALLWSENNLYTKLEITDDGEGIEKEELPHIFERFYKMKGSREDSMGLGMAFTKSMIAYQNGEVKVKSKKDEGTTFIVKIYKNDFQKSL</sequence>
<dbReference type="InterPro" id="IPR036097">
    <property type="entry name" value="HisK_dim/P_sf"/>
</dbReference>
<feature type="transmembrane region" description="Helical" evidence="9">
    <location>
        <begin position="96"/>
        <end position="120"/>
    </location>
</feature>